<evidence type="ECO:0000259" key="7">
    <source>
        <dbReference type="PROSITE" id="PS50863"/>
    </source>
</evidence>
<dbReference type="PANTHER" id="PTHR31391">
    <property type="entry name" value="B3 DOMAIN-CONTAINING PROTEIN OS11G0197600-RELATED"/>
    <property type="match status" value="1"/>
</dbReference>
<dbReference type="InterPro" id="IPR015300">
    <property type="entry name" value="DNA-bd_pseudobarrel_sf"/>
</dbReference>
<keyword evidence="4" id="KW-0804">Transcription</keyword>
<dbReference type="GO" id="GO:0003677">
    <property type="term" value="F:DNA binding"/>
    <property type="evidence" value="ECO:0007669"/>
    <property type="project" value="UniProtKB-KW"/>
</dbReference>
<keyword evidence="3" id="KW-0238">DNA-binding</keyword>
<evidence type="ECO:0000256" key="1">
    <source>
        <dbReference type="ARBA" id="ARBA00004123"/>
    </source>
</evidence>
<keyword evidence="5" id="KW-0539">Nucleus</keyword>
<reference evidence="8" key="2">
    <citation type="submission" date="2021-03" db="UniProtKB">
        <authorList>
            <consortium name="EnsemblPlants"/>
        </authorList>
    </citation>
    <scope>IDENTIFICATION</scope>
</reference>
<feature type="compositionally biased region" description="Basic residues" evidence="6">
    <location>
        <begin position="153"/>
        <end position="165"/>
    </location>
</feature>
<proteinExistence type="predicted"/>
<dbReference type="EnsemblPlants" id="AUR62016267-RA">
    <property type="protein sequence ID" value="AUR62016267-RA:cds"/>
    <property type="gene ID" value="AUR62016267"/>
</dbReference>
<accession>A0A803LMT8</accession>
<feature type="domain" description="TF-B3" evidence="7">
    <location>
        <begin position="208"/>
        <end position="303"/>
    </location>
</feature>
<evidence type="ECO:0000313" key="8">
    <source>
        <dbReference type="EnsemblPlants" id="AUR62016267-RA:cds"/>
    </source>
</evidence>
<evidence type="ECO:0000256" key="5">
    <source>
        <dbReference type="ARBA" id="ARBA00023242"/>
    </source>
</evidence>
<name>A0A803LMT8_CHEQI</name>
<dbReference type="Gramene" id="AUR62016267-RA">
    <property type="protein sequence ID" value="AUR62016267-RA:cds"/>
    <property type="gene ID" value="AUR62016267"/>
</dbReference>
<feature type="compositionally biased region" description="Low complexity" evidence="6">
    <location>
        <begin position="134"/>
        <end position="145"/>
    </location>
</feature>
<sequence>MRTKLPEQVALKVNGVSWNVNLKKDKDDIMFHGDGWEEFADAFSLKKADHNSDNQDDEEDHNDDCSEDTAKSFSEGEFTDDTSQEDHDDCHYDASRDRRRKKPVRTPKSSSAKTARSKDENSDEEYSILEEAKTTLNKAATTNSAGKLPTNASRKRKRNGAKKISGKGSGSSLYSVYYKSNRRKITDEEIANALRKARVALEQRVNSFLVVMRPSCVYKRFFMTIPSEWELKSQFRKGQEVSLRMQGKIWECSIYKDRTKLGFQGSRWKTFARDNFLEEFNVCLFVPSVSKNERYVLDVTTFRVVPEIVLPSVVTLP</sequence>
<dbReference type="PANTHER" id="PTHR31391:SF157">
    <property type="entry name" value="B3 DOMAIN-CONTAINING PROTEIN REM16"/>
    <property type="match status" value="1"/>
</dbReference>
<evidence type="ECO:0000256" key="3">
    <source>
        <dbReference type="ARBA" id="ARBA00023125"/>
    </source>
</evidence>
<feature type="region of interest" description="Disordered" evidence="6">
    <location>
        <begin position="47"/>
        <end position="169"/>
    </location>
</feature>
<evidence type="ECO:0000256" key="6">
    <source>
        <dbReference type="SAM" id="MobiDB-lite"/>
    </source>
</evidence>
<keyword evidence="9" id="KW-1185">Reference proteome</keyword>
<dbReference type="AlphaFoldDB" id="A0A803LMT8"/>
<reference evidence="8" key="1">
    <citation type="journal article" date="2017" name="Nature">
        <title>The genome of Chenopodium quinoa.</title>
        <authorList>
            <person name="Jarvis D.E."/>
            <person name="Ho Y.S."/>
            <person name="Lightfoot D.J."/>
            <person name="Schmoeckel S.M."/>
            <person name="Li B."/>
            <person name="Borm T.J.A."/>
            <person name="Ohyanagi H."/>
            <person name="Mineta K."/>
            <person name="Michell C.T."/>
            <person name="Saber N."/>
            <person name="Kharbatia N.M."/>
            <person name="Rupper R.R."/>
            <person name="Sharp A.R."/>
            <person name="Dally N."/>
            <person name="Boughton B.A."/>
            <person name="Woo Y.H."/>
            <person name="Gao G."/>
            <person name="Schijlen E.G.W.M."/>
            <person name="Guo X."/>
            <person name="Momin A.A."/>
            <person name="Negrao S."/>
            <person name="Al-Babili S."/>
            <person name="Gehring C."/>
            <person name="Roessner U."/>
            <person name="Jung C."/>
            <person name="Murphy K."/>
            <person name="Arold S.T."/>
            <person name="Gojobori T."/>
            <person name="van der Linden C.G."/>
            <person name="van Loo E.N."/>
            <person name="Jellen E.N."/>
            <person name="Maughan P.J."/>
            <person name="Tester M."/>
        </authorList>
    </citation>
    <scope>NUCLEOTIDE SEQUENCE [LARGE SCALE GENOMIC DNA]</scope>
    <source>
        <strain evidence="8">cv. PI 614886</strain>
    </source>
</reference>
<dbReference type="InterPro" id="IPR003340">
    <property type="entry name" value="B3_DNA-bd"/>
</dbReference>
<protein>
    <recommendedName>
        <fullName evidence="7">TF-B3 domain-containing protein</fullName>
    </recommendedName>
</protein>
<dbReference type="GO" id="GO:0005634">
    <property type="term" value="C:nucleus"/>
    <property type="evidence" value="ECO:0007669"/>
    <property type="project" value="UniProtKB-SubCell"/>
</dbReference>
<evidence type="ECO:0000313" key="9">
    <source>
        <dbReference type="Proteomes" id="UP000596660"/>
    </source>
</evidence>
<dbReference type="Proteomes" id="UP000596660">
    <property type="component" value="Unplaced"/>
</dbReference>
<dbReference type="Gene3D" id="2.40.330.10">
    <property type="entry name" value="DNA-binding pseudobarrel domain"/>
    <property type="match status" value="2"/>
</dbReference>
<evidence type="ECO:0000256" key="2">
    <source>
        <dbReference type="ARBA" id="ARBA00023015"/>
    </source>
</evidence>
<dbReference type="SUPFAM" id="SSF101936">
    <property type="entry name" value="DNA-binding pseudobarrel domain"/>
    <property type="match status" value="2"/>
</dbReference>
<keyword evidence="2" id="KW-0805">Transcription regulation</keyword>
<organism evidence="8 9">
    <name type="scientific">Chenopodium quinoa</name>
    <name type="common">Quinoa</name>
    <dbReference type="NCBI Taxonomy" id="63459"/>
    <lineage>
        <taxon>Eukaryota</taxon>
        <taxon>Viridiplantae</taxon>
        <taxon>Streptophyta</taxon>
        <taxon>Embryophyta</taxon>
        <taxon>Tracheophyta</taxon>
        <taxon>Spermatophyta</taxon>
        <taxon>Magnoliopsida</taxon>
        <taxon>eudicotyledons</taxon>
        <taxon>Gunneridae</taxon>
        <taxon>Pentapetalae</taxon>
        <taxon>Caryophyllales</taxon>
        <taxon>Chenopodiaceae</taxon>
        <taxon>Chenopodioideae</taxon>
        <taxon>Atripliceae</taxon>
        <taxon>Chenopodium</taxon>
    </lineage>
</organism>
<evidence type="ECO:0000256" key="4">
    <source>
        <dbReference type="ARBA" id="ARBA00023163"/>
    </source>
</evidence>
<dbReference type="PROSITE" id="PS50863">
    <property type="entry name" value="B3"/>
    <property type="match status" value="1"/>
</dbReference>
<dbReference type="InterPro" id="IPR044837">
    <property type="entry name" value="REM16-like"/>
</dbReference>
<comment type="subcellular location">
    <subcellularLocation>
        <location evidence="1">Nucleus</location>
    </subcellularLocation>
</comment>
<feature type="compositionally biased region" description="Basic and acidic residues" evidence="6">
    <location>
        <begin position="84"/>
        <end position="96"/>
    </location>
</feature>
<dbReference type="CDD" id="cd10017">
    <property type="entry name" value="B3_DNA"/>
    <property type="match status" value="1"/>
</dbReference>
<feature type="compositionally biased region" description="Acidic residues" evidence="6">
    <location>
        <begin position="54"/>
        <end position="67"/>
    </location>
</feature>